<feature type="region of interest" description="Disordered" evidence="1">
    <location>
        <begin position="1"/>
        <end position="92"/>
    </location>
</feature>
<dbReference type="EMBL" id="JARKIB010000026">
    <property type="protein sequence ID" value="KAJ7765181.1"/>
    <property type="molecule type" value="Genomic_DNA"/>
</dbReference>
<gene>
    <name evidence="2" type="ORF">B0H16DRAFT_1454362</name>
</gene>
<accession>A0AAD7JHW6</accession>
<feature type="compositionally biased region" description="Basic and acidic residues" evidence="1">
    <location>
        <begin position="56"/>
        <end position="86"/>
    </location>
</feature>
<dbReference type="AlphaFoldDB" id="A0AAD7JHW6"/>
<proteinExistence type="predicted"/>
<feature type="compositionally biased region" description="Polar residues" evidence="1">
    <location>
        <begin position="37"/>
        <end position="55"/>
    </location>
</feature>
<evidence type="ECO:0000313" key="3">
    <source>
        <dbReference type="Proteomes" id="UP001215598"/>
    </source>
</evidence>
<evidence type="ECO:0000313" key="2">
    <source>
        <dbReference type="EMBL" id="KAJ7765181.1"/>
    </source>
</evidence>
<keyword evidence="3" id="KW-1185">Reference proteome</keyword>
<feature type="compositionally biased region" description="Gly residues" evidence="1">
    <location>
        <begin position="207"/>
        <end position="219"/>
    </location>
</feature>
<feature type="compositionally biased region" description="Basic and acidic residues" evidence="1">
    <location>
        <begin position="1"/>
        <end position="10"/>
    </location>
</feature>
<sequence length="287" mass="30040">MPPPPPRDELPSGSVACANGPPPLPPLRSFSPTPTPNLLNTSEGGGSNVSAPEGSTRTENDAGGDGTDKGAGEKAMDVDDREKTPAELEGLGYASPLQRQVMALSPGSRALRINRLGRLSSWEFTWETNMARNKEGLASYQLEGEVATLMEELRNGTKRKLEEEGGGKSKRPRADGVEGEDEYVGGSDGASDDNDGERGGTPTLRGARGGGRSRGGGAKGKAKKAGRGCQTAVGDDNVPKWATDAHITLLAGGGGDVWVNTMELWWRYEKAASFAGPVSAKAGYIME</sequence>
<comment type="caution">
    <text evidence="2">The sequence shown here is derived from an EMBL/GenBank/DDBJ whole genome shotgun (WGS) entry which is preliminary data.</text>
</comment>
<feature type="region of interest" description="Disordered" evidence="1">
    <location>
        <begin position="156"/>
        <end position="237"/>
    </location>
</feature>
<dbReference type="Proteomes" id="UP001215598">
    <property type="component" value="Unassembled WGS sequence"/>
</dbReference>
<feature type="compositionally biased region" description="Basic and acidic residues" evidence="1">
    <location>
        <begin position="156"/>
        <end position="176"/>
    </location>
</feature>
<name>A0AAD7JHW6_9AGAR</name>
<reference evidence="2" key="1">
    <citation type="submission" date="2023-03" db="EMBL/GenBank/DDBJ databases">
        <title>Massive genome expansion in bonnet fungi (Mycena s.s.) driven by repeated elements and novel gene families across ecological guilds.</title>
        <authorList>
            <consortium name="Lawrence Berkeley National Laboratory"/>
            <person name="Harder C.B."/>
            <person name="Miyauchi S."/>
            <person name="Viragh M."/>
            <person name="Kuo A."/>
            <person name="Thoen E."/>
            <person name="Andreopoulos B."/>
            <person name="Lu D."/>
            <person name="Skrede I."/>
            <person name="Drula E."/>
            <person name="Henrissat B."/>
            <person name="Morin E."/>
            <person name="Kohler A."/>
            <person name="Barry K."/>
            <person name="LaButti K."/>
            <person name="Morin E."/>
            <person name="Salamov A."/>
            <person name="Lipzen A."/>
            <person name="Mereny Z."/>
            <person name="Hegedus B."/>
            <person name="Baldrian P."/>
            <person name="Stursova M."/>
            <person name="Weitz H."/>
            <person name="Taylor A."/>
            <person name="Grigoriev I.V."/>
            <person name="Nagy L.G."/>
            <person name="Martin F."/>
            <person name="Kauserud H."/>
        </authorList>
    </citation>
    <scope>NUCLEOTIDE SEQUENCE</scope>
    <source>
        <strain evidence="2">CBHHK182m</strain>
    </source>
</reference>
<protein>
    <submittedName>
        <fullName evidence="2">Uncharacterized protein</fullName>
    </submittedName>
</protein>
<evidence type="ECO:0000256" key="1">
    <source>
        <dbReference type="SAM" id="MobiDB-lite"/>
    </source>
</evidence>
<organism evidence="2 3">
    <name type="scientific">Mycena metata</name>
    <dbReference type="NCBI Taxonomy" id="1033252"/>
    <lineage>
        <taxon>Eukaryota</taxon>
        <taxon>Fungi</taxon>
        <taxon>Dikarya</taxon>
        <taxon>Basidiomycota</taxon>
        <taxon>Agaricomycotina</taxon>
        <taxon>Agaricomycetes</taxon>
        <taxon>Agaricomycetidae</taxon>
        <taxon>Agaricales</taxon>
        <taxon>Marasmiineae</taxon>
        <taxon>Mycenaceae</taxon>
        <taxon>Mycena</taxon>
    </lineage>
</organism>